<evidence type="ECO:0000256" key="1">
    <source>
        <dbReference type="ARBA" id="ARBA00004173"/>
    </source>
</evidence>
<dbReference type="KEGG" id="tasa:A1Q1_05356"/>
<dbReference type="Pfam" id="PF06644">
    <property type="entry name" value="ATP11"/>
    <property type="match status" value="1"/>
</dbReference>
<gene>
    <name evidence="6" type="ORF">A1Q1_05356</name>
</gene>
<dbReference type="GO" id="GO:0005739">
    <property type="term" value="C:mitochondrion"/>
    <property type="evidence" value="ECO:0007669"/>
    <property type="project" value="UniProtKB-SubCell"/>
</dbReference>
<evidence type="ECO:0000256" key="5">
    <source>
        <dbReference type="SAM" id="MobiDB-lite"/>
    </source>
</evidence>
<accession>J4U7A0</accession>
<sequence>MLRTLGTRLPRRLPTLQSAAFRPLSVSAPRFDLKKPEDIEELIAPRERVEKLRKEMEAKYGDKLKNKVKALDQLKQKVQAPSVQAKLKAKKYAEEEAKRAEELRKASAAEAEQNAADEAANREERIQERQRQAQAAGDRSGVKPLASIINMPLLLMTPHTKEQIGSIWNAYHTTHKTLAPSYLSACLPLSTYESMIAVAKQHPQFVLPLPRQGEDGKEGWEMFFMQWLFHQTPSSPPTADKKGNEPLPPIASVIFTPLEEFKVAGEWAQPYLTLTFYPDFGKTHDLVLMRGEIAAHSTNGPPEAKNNPGFLLGQQEAQLLAMALQRFYCSELEPPSEVSIDKDNRLARRQTLKDFVERPEEWNWQNLIDQAYSA</sequence>
<dbReference type="PANTHER" id="PTHR13126:SF0">
    <property type="entry name" value="ATP SYNTHASE MITOCHONDRIAL F1 COMPLEX ASSEMBLY FACTOR 1"/>
    <property type="match status" value="1"/>
</dbReference>
<name>J4U7A0_TRIAS</name>
<dbReference type="HOGENOM" id="CLU_054226_0_0_1"/>
<dbReference type="VEuPathDB" id="FungiDB:A1Q1_05356"/>
<evidence type="ECO:0000313" key="6">
    <source>
        <dbReference type="EMBL" id="EJT46145.1"/>
    </source>
</evidence>
<comment type="caution">
    <text evidence="6">The sequence shown here is derived from an EMBL/GenBank/DDBJ whole genome shotgun (WGS) entry which is preliminary data.</text>
</comment>
<protein>
    <recommendedName>
        <fullName evidence="8">ATP synthase mitochondrial F1 complex assembly factor 1</fullName>
    </recommendedName>
</protein>
<keyword evidence="3" id="KW-0809">Transit peptide</keyword>
<reference evidence="6 7" key="1">
    <citation type="journal article" date="2012" name="Eukaryot. Cell">
        <title>Draft genome sequence of CBS 2479, the standard type strain of Trichosporon asahii.</title>
        <authorList>
            <person name="Yang R.Y."/>
            <person name="Li H.T."/>
            <person name="Zhu H."/>
            <person name="Zhou G.P."/>
            <person name="Wang M."/>
            <person name="Wang L."/>
        </authorList>
    </citation>
    <scope>NUCLEOTIDE SEQUENCE [LARGE SCALE GENOMIC DNA]</scope>
    <source>
        <strain evidence="7">ATCC 90039 / CBS 2479 / JCM 2466 / KCTC 7840 / NCYC 2677 / UAMH 7654</strain>
    </source>
</reference>
<feature type="region of interest" description="Disordered" evidence="5">
    <location>
        <begin position="103"/>
        <end position="141"/>
    </location>
</feature>
<dbReference type="Proteomes" id="UP000002748">
    <property type="component" value="Unassembled WGS sequence"/>
</dbReference>
<dbReference type="PANTHER" id="PTHR13126">
    <property type="entry name" value="CHAPERONE ATP11"/>
    <property type="match status" value="1"/>
</dbReference>
<comment type="similarity">
    <text evidence="2">Belongs to the ATP11 family.</text>
</comment>
<proteinExistence type="inferred from homology"/>
<evidence type="ECO:0008006" key="8">
    <source>
        <dbReference type="Google" id="ProtNLM"/>
    </source>
</evidence>
<evidence type="ECO:0000256" key="2">
    <source>
        <dbReference type="ARBA" id="ARBA00009116"/>
    </source>
</evidence>
<dbReference type="GeneID" id="25988868"/>
<dbReference type="OrthoDB" id="16535at2759"/>
<dbReference type="RefSeq" id="XP_014177563.1">
    <property type="nucleotide sequence ID" value="XM_014322088.1"/>
</dbReference>
<organism evidence="6 7">
    <name type="scientific">Trichosporon asahii var. asahii (strain ATCC 90039 / CBS 2479 / JCM 2466 / KCTC 7840 / NBRC 103889/ NCYC 2677 / UAMH 7654)</name>
    <name type="common">Yeast</name>
    <dbReference type="NCBI Taxonomy" id="1186058"/>
    <lineage>
        <taxon>Eukaryota</taxon>
        <taxon>Fungi</taxon>
        <taxon>Dikarya</taxon>
        <taxon>Basidiomycota</taxon>
        <taxon>Agaricomycotina</taxon>
        <taxon>Tremellomycetes</taxon>
        <taxon>Trichosporonales</taxon>
        <taxon>Trichosporonaceae</taxon>
        <taxon>Trichosporon</taxon>
    </lineage>
</organism>
<dbReference type="AlphaFoldDB" id="J4U7A0"/>
<evidence type="ECO:0000313" key="7">
    <source>
        <dbReference type="Proteomes" id="UP000002748"/>
    </source>
</evidence>
<keyword evidence="4" id="KW-0496">Mitochondrion</keyword>
<evidence type="ECO:0000256" key="3">
    <source>
        <dbReference type="ARBA" id="ARBA00022946"/>
    </source>
</evidence>
<feature type="compositionally biased region" description="Low complexity" evidence="5">
    <location>
        <begin position="108"/>
        <end position="118"/>
    </location>
</feature>
<dbReference type="InterPro" id="IPR010591">
    <property type="entry name" value="ATP11"/>
</dbReference>
<dbReference type="EMBL" id="ALBS01000304">
    <property type="protein sequence ID" value="EJT46145.1"/>
    <property type="molecule type" value="Genomic_DNA"/>
</dbReference>
<feature type="compositionally biased region" description="Basic and acidic residues" evidence="5">
    <location>
        <begin position="119"/>
        <end position="131"/>
    </location>
</feature>
<evidence type="ECO:0000256" key="4">
    <source>
        <dbReference type="ARBA" id="ARBA00023128"/>
    </source>
</evidence>
<comment type="subcellular location">
    <subcellularLocation>
        <location evidence="1">Mitochondrion</location>
    </subcellularLocation>
</comment>
<dbReference type="GO" id="GO:0033615">
    <property type="term" value="P:mitochondrial proton-transporting ATP synthase complex assembly"/>
    <property type="evidence" value="ECO:0007669"/>
    <property type="project" value="TreeGrafter"/>
</dbReference>